<dbReference type="AlphaFoldDB" id="A0A409WWU9"/>
<feature type="region of interest" description="Disordered" evidence="1">
    <location>
        <begin position="1"/>
        <end position="92"/>
    </location>
</feature>
<evidence type="ECO:0000256" key="1">
    <source>
        <dbReference type="SAM" id="MobiDB-lite"/>
    </source>
</evidence>
<feature type="compositionally biased region" description="Acidic residues" evidence="1">
    <location>
        <begin position="685"/>
        <end position="706"/>
    </location>
</feature>
<name>A0A409WWU9_9AGAR</name>
<protein>
    <submittedName>
        <fullName evidence="2">Uncharacterized protein</fullName>
    </submittedName>
</protein>
<dbReference type="InParanoid" id="A0A409WWU9"/>
<reference evidence="2 3" key="1">
    <citation type="journal article" date="2018" name="Evol. Lett.">
        <title>Horizontal gene cluster transfer increased hallucinogenic mushroom diversity.</title>
        <authorList>
            <person name="Reynolds H.T."/>
            <person name="Vijayakumar V."/>
            <person name="Gluck-Thaler E."/>
            <person name="Korotkin H.B."/>
            <person name="Matheny P.B."/>
            <person name="Slot J.C."/>
        </authorList>
    </citation>
    <scope>NUCLEOTIDE SEQUENCE [LARGE SCALE GENOMIC DNA]</scope>
    <source>
        <strain evidence="2 3">SRW20</strain>
    </source>
</reference>
<dbReference type="STRING" id="231916.A0A409WWU9"/>
<comment type="caution">
    <text evidence="2">The sequence shown here is derived from an EMBL/GenBank/DDBJ whole genome shotgun (WGS) entry which is preliminary data.</text>
</comment>
<organism evidence="2 3">
    <name type="scientific">Gymnopilus dilepis</name>
    <dbReference type="NCBI Taxonomy" id="231916"/>
    <lineage>
        <taxon>Eukaryota</taxon>
        <taxon>Fungi</taxon>
        <taxon>Dikarya</taxon>
        <taxon>Basidiomycota</taxon>
        <taxon>Agaricomycotina</taxon>
        <taxon>Agaricomycetes</taxon>
        <taxon>Agaricomycetidae</taxon>
        <taxon>Agaricales</taxon>
        <taxon>Agaricineae</taxon>
        <taxon>Hymenogastraceae</taxon>
        <taxon>Gymnopilus</taxon>
    </lineage>
</organism>
<dbReference type="Pfam" id="PF18759">
    <property type="entry name" value="Plavaka"/>
    <property type="match status" value="1"/>
</dbReference>
<keyword evidence="3" id="KW-1185">Reference proteome</keyword>
<evidence type="ECO:0000313" key="2">
    <source>
        <dbReference type="EMBL" id="PPQ82936.1"/>
    </source>
</evidence>
<gene>
    <name evidence="2" type="ORF">CVT26_004943</name>
</gene>
<feature type="compositionally biased region" description="Polar residues" evidence="1">
    <location>
        <begin position="11"/>
        <end position="21"/>
    </location>
</feature>
<dbReference type="Proteomes" id="UP000284706">
    <property type="component" value="Unassembled WGS sequence"/>
</dbReference>
<feature type="region of interest" description="Disordered" evidence="1">
    <location>
        <begin position="682"/>
        <end position="708"/>
    </location>
</feature>
<accession>A0A409WWU9</accession>
<sequence length="975" mass="110784">MERELAAELTAPSSDILNSGPASDENPPLSTSPIPPSDDDLAMDIDDQAAPQEYANHPAVEAISATTPSAEGNLPLPSRRATVEDVEDEDDPRNRARYVEDWPGNAGTIKGTGLGVFEAHQRERQRDGREPWYPFESKEEWELAKWIMSSGISQAKTNDFLKLSSVRKGINPAFHNSRSFYQRIDALPEGPEWTCSPLRIVGDRLDENGNPWTEDVDLWHRDPIACIKELIANPAFKDAMAYAPYRVFRDAEAMNREYSEMWTGEWWWRLQALLPDGATIVPVILSSDKTNLTRFSGDKQAWPVYLSIGNISKSTRRKANSRAMVLLGYIPVCKLDCFTKKRRSVEGYRFFHDCMKIFLASLREAGQKGVDVACADGFIRTIFPILAAYIADYPEQCLVACCKENSCPTCTVDPDDRGEYRVHSVLRDPEKTIDILEERANGDAPEEFNDESLRPVDPFWRDLPHCNIFACITPDLLHQLHKGLFKDHIVSWATEACNGGEDEIDERFRTMSTHPSLRHFKKGISVTTQWTGREHKNMEKVFLGVLAGSTDVRVLQSVQGVLDFIYYAHFETHTDRSLQMLDAAWLKFHQNKEIFEELGIRQHFNISKLHNIKHYLDSIRLLGTADGYNTESSERLHIDLAKMGYNASNKKEYIKQMTVWLRRQEAVHRFDQFLAWTVPGYGGEGDIEEEGEEEMVGEEESDETDQAADNNQQSLISFAKKPPIVGVTVSSLAEDYGAAKFLPHLTTFIRDAIPSYTGTLAPTTTFALYKQFVLTLPAIPEVSLLPLRDVVHAVKGSPEIHTTRGTKQAVSARFSTVLVRVPEVKDDNSPLNGIRAAQVRVIFRLPDVFGYPHVLAYVHWFTPFRHPTPETGMFSIKHSTRRHARNASVIPINDILRSCHLIPAFGSSQATTRKWSSESVLEQASSFYLNPYLRHYDFYYLRYRVDLHIQREQDRQDALEEQRARARAATRGRNR</sequence>
<dbReference type="OrthoDB" id="2418900at2759"/>
<feature type="compositionally biased region" description="Acidic residues" evidence="1">
    <location>
        <begin position="37"/>
        <end position="47"/>
    </location>
</feature>
<dbReference type="InterPro" id="IPR041078">
    <property type="entry name" value="Plavaka"/>
</dbReference>
<evidence type="ECO:0000313" key="3">
    <source>
        <dbReference type="Proteomes" id="UP000284706"/>
    </source>
</evidence>
<proteinExistence type="predicted"/>
<dbReference type="EMBL" id="NHYE01004683">
    <property type="protein sequence ID" value="PPQ82936.1"/>
    <property type="molecule type" value="Genomic_DNA"/>
</dbReference>